<keyword evidence="3" id="KW-0175">Coiled coil</keyword>
<dbReference type="AlphaFoldDB" id="A0A2T9KDB3"/>
<dbReference type="GO" id="GO:0006355">
    <property type="term" value="P:regulation of DNA-templated transcription"/>
    <property type="evidence" value="ECO:0007669"/>
    <property type="project" value="InterPro"/>
</dbReference>
<dbReference type="InterPro" id="IPR022789">
    <property type="entry name" value="ParD"/>
</dbReference>
<dbReference type="PANTHER" id="PTHR36582">
    <property type="entry name" value="ANTITOXIN PARD"/>
    <property type="match status" value="1"/>
</dbReference>
<name>A0A2T9KDB3_9CAUL</name>
<evidence type="ECO:0000256" key="2">
    <source>
        <dbReference type="ARBA" id="ARBA00022649"/>
    </source>
</evidence>
<dbReference type="Proteomes" id="UP000245073">
    <property type="component" value="Unassembled WGS sequence"/>
</dbReference>
<sequence length="87" mass="9561">MSKNTSVSLGPHFQEFIEAQVAQGRYGSASDVIRAGLRMLEEHETKLDALRNALAEGEASGFAEDFDFEEFIAEMHDEQASRGSAKP</sequence>
<dbReference type="SUPFAM" id="SSF47598">
    <property type="entry name" value="Ribbon-helix-helix"/>
    <property type="match status" value="1"/>
</dbReference>
<dbReference type="PANTHER" id="PTHR36582:SF2">
    <property type="entry name" value="ANTITOXIN PARD"/>
    <property type="match status" value="1"/>
</dbReference>
<dbReference type="CDD" id="cd22231">
    <property type="entry name" value="RHH_NikR_HicB-like"/>
    <property type="match status" value="1"/>
</dbReference>
<comment type="caution">
    <text evidence="4">The sequence shown here is derived from an EMBL/GenBank/DDBJ whole genome shotgun (WGS) entry which is preliminary data.</text>
</comment>
<evidence type="ECO:0000313" key="4">
    <source>
        <dbReference type="EMBL" id="PVM93959.1"/>
    </source>
</evidence>
<proteinExistence type="inferred from homology"/>
<organism evidence="4 5">
    <name type="scientific">Caulobacter endophyticus</name>
    <dbReference type="NCBI Taxonomy" id="2172652"/>
    <lineage>
        <taxon>Bacteria</taxon>
        <taxon>Pseudomonadati</taxon>
        <taxon>Pseudomonadota</taxon>
        <taxon>Alphaproteobacteria</taxon>
        <taxon>Caulobacterales</taxon>
        <taxon>Caulobacteraceae</taxon>
        <taxon>Caulobacter</taxon>
    </lineage>
</organism>
<comment type="similarity">
    <text evidence="1">Belongs to the ParD antitoxin family.</text>
</comment>
<dbReference type="InterPro" id="IPR038296">
    <property type="entry name" value="ParD_sf"/>
</dbReference>
<dbReference type="EMBL" id="QDKQ01000011">
    <property type="protein sequence ID" value="PVM93959.1"/>
    <property type="molecule type" value="Genomic_DNA"/>
</dbReference>
<dbReference type="OrthoDB" id="9815501at2"/>
<evidence type="ECO:0000313" key="5">
    <source>
        <dbReference type="Proteomes" id="UP000245073"/>
    </source>
</evidence>
<gene>
    <name evidence="4" type="ORF">DDF67_01540</name>
</gene>
<reference evidence="4 5" key="1">
    <citation type="submission" date="2018-04" db="EMBL/GenBank/DDBJ databases">
        <title>The genome sequence of Caulobacter sp. 744.</title>
        <authorList>
            <person name="Gao J."/>
            <person name="Sun J."/>
        </authorList>
    </citation>
    <scope>NUCLEOTIDE SEQUENCE [LARGE SCALE GENOMIC DNA]</scope>
    <source>
        <strain evidence="4 5">774</strain>
    </source>
</reference>
<dbReference type="InterPro" id="IPR010985">
    <property type="entry name" value="Ribbon_hlx_hlx"/>
</dbReference>
<dbReference type="RefSeq" id="WP_109099208.1">
    <property type="nucleotide sequence ID" value="NZ_QDKQ01000011.1"/>
</dbReference>
<evidence type="ECO:0000256" key="3">
    <source>
        <dbReference type="SAM" id="Coils"/>
    </source>
</evidence>
<evidence type="ECO:0000256" key="1">
    <source>
        <dbReference type="ARBA" id="ARBA00008580"/>
    </source>
</evidence>
<dbReference type="Pfam" id="PF03693">
    <property type="entry name" value="ParD_antitoxin"/>
    <property type="match status" value="1"/>
</dbReference>
<dbReference type="Gene3D" id="6.10.10.120">
    <property type="entry name" value="Antitoxin ParD1-like"/>
    <property type="match status" value="1"/>
</dbReference>
<keyword evidence="2" id="KW-1277">Toxin-antitoxin system</keyword>
<protein>
    <submittedName>
        <fullName evidence="4">Type II toxin-antitoxin system ParD family antitoxin</fullName>
    </submittedName>
</protein>
<feature type="coiled-coil region" evidence="3">
    <location>
        <begin position="33"/>
        <end position="60"/>
    </location>
</feature>
<accession>A0A2T9KDB3</accession>
<keyword evidence="5" id="KW-1185">Reference proteome</keyword>
<dbReference type="NCBIfam" id="TIGR02606">
    <property type="entry name" value="antidote_CC2985"/>
    <property type="match status" value="1"/>
</dbReference>